<dbReference type="AlphaFoldDB" id="A0A1M7Q640"/>
<dbReference type="Proteomes" id="UP000184513">
    <property type="component" value="Unassembled WGS sequence"/>
</dbReference>
<dbReference type="Pfam" id="PF00149">
    <property type="entry name" value="Metallophos"/>
    <property type="match status" value="1"/>
</dbReference>
<dbReference type="STRING" id="388280.SAMN04488057_11479"/>
<dbReference type="GO" id="GO:0030145">
    <property type="term" value="F:manganese ion binding"/>
    <property type="evidence" value="ECO:0007669"/>
    <property type="project" value="TreeGrafter"/>
</dbReference>
<sequence>MRLSLRKYFNLLLLVVLGIHTPLLAQDNLDIYLAIGQSNMAGRAVVQQDLEAPVDGAYVFTGTDWQPASNPMNIYSSVRKDSSMQRLSPAYGFVRKMKELYPEKHIGMVVNARGGFAIEEWMPGSHFFDEILKRARSASKYGKIRGIIWHQGESNAGAVEQYMAQLDTLVGALRDSLGLPRLAFVAGQLSEDKASRKAFNTMMLELPEKIPYTALVAGFGTATFDSTHFDSPSQILLGERYADKMKTLLDENTSSEHFAFGLITDVQYADAATAGKRNYRGTLTTLEQTIPFLNAYDLSFAVHLGDLIDRDFTSFDRPLAILDKSRAPFHHVWGNHDFSVADSLKQEVGKKLGNEMGYYAFEKGHLVFLVVNGMDISLEGHPEGSENYQKAASLMEELEAAGANNAKPWNGGIGDEQLRWLSQQVKDAEKAGKKVLVFCHYPLLPENGLHLLNSRQVIREVGHSPALVAWFSGHHHEGNYLQDETGLHHLTFQGMVEASSPALGAVVTVYPDKLIIHGIGHEAVRILKFR</sequence>
<evidence type="ECO:0000259" key="2">
    <source>
        <dbReference type="Pfam" id="PF00149"/>
    </source>
</evidence>
<evidence type="ECO:0000259" key="3">
    <source>
        <dbReference type="Pfam" id="PF03629"/>
    </source>
</evidence>
<dbReference type="SUPFAM" id="SSF52266">
    <property type="entry name" value="SGNH hydrolase"/>
    <property type="match status" value="1"/>
</dbReference>
<dbReference type="Gene3D" id="3.60.21.10">
    <property type="match status" value="1"/>
</dbReference>
<keyword evidence="1" id="KW-0378">Hydrolase</keyword>
<dbReference type="InterPro" id="IPR036514">
    <property type="entry name" value="SGNH_hydro_sf"/>
</dbReference>
<dbReference type="PANTHER" id="PTHR16509">
    <property type="match status" value="1"/>
</dbReference>
<feature type="domain" description="Calcineurin-like phosphoesterase" evidence="2">
    <location>
        <begin position="260"/>
        <end position="477"/>
    </location>
</feature>
<accession>A0A1M7Q640</accession>
<dbReference type="GO" id="GO:0047631">
    <property type="term" value="F:ADP-ribose diphosphatase activity"/>
    <property type="evidence" value="ECO:0007669"/>
    <property type="project" value="TreeGrafter"/>
</dbReference>
<keyword evidence="5" id="KW-1185">Reference proteome</keyword>
<dbReference type="InterPro" id="IPR029052">
    <property type="entry name" value="Metallo-depent_PP-like"/>
</dbReference>
<gene>
    <name evidence="4" type="ORF">SAMN04488057_11479</name>
</gene>
<dbReference type="InterPro" id="IPR005181">
    <property type="entry name" value="SASA"/>
</dbReference>
<dbReference type="RefSeq" id="WP_143156098.1">
    <property type="nucleotide sequence ID" value="NZ_FRCY01000014.1"/>
</dbReference>
<dbReference type="SUPFAM" id="SSF56300">
    <property type="entry name" value="Metallo-dependent phosphatases"/>
    <property type="match status" value="1"/>
</dbReference>
<evidence type="ECO:0000256" key="1">
    <source>
        <dbReference type="ARBA" id="ARBA00022801"/>
    </source>
</evidence>
<dbReference type="PANTHER" id="PTHR16509:SF8">
    <property type="entry name" value="MANGANESE-DEPENDENT ADP-RIBOSE_CDP-ALCOHOL DIPHOSPHATASE"/>
    <property type="match status" value="1"/>
</dbReference>
<organism evidence="4 5">
    <name type="scientific">Cyclobacterium lianum</name>
    <dbReference type="NCBI Taxonomy" id="388280"/>
    <lineage>
        <taxon>Bacteria</taxon>
        <taxon>Pseudomonadati</taxon>
        <taxon>Bacteroidota</taxon>
        <taxon>Cytophagia</taxon>
        <taxon>Cytophagales</taxon>
        <taxon>Cyclobacteriaceae</taxon>
        <taxon>Cyclobacterium</taxon>
    </lineage>
</organism>
<dbReference type="GO" id="GO:0008663">
    <property type="term" value="F:2',3'-cyclic-nucleotide 2'-phosphodiesterase activity"/>
    <property type="evidence" value="ECO:0007669"/>
    <property type="project" value="TreeGrafter"/>
</dbReference>
<proteinExistence type="predicted"/>
<evidence type="ECO:0000313" key="5">
    <source>
        <dbReference type="Proteomes" id="UP000184513"/>
    </source>
</evidence>
<dbReference type="OrthoDB" id="9795554at2"/>
<reference evidence="4 5" key="1">
    <citation type="submission" date="2016-11" db="EMBL/GenBank/DDBJ databases">
        <authorList>
            <person name="Jaros S."/>
            <person name="Januszkiewicz K."/>
            <person name="Wedrychowicz H."/>
        </authorList>
    </citation>
    <scope>NUCLEOTIDE SEQUENCE [LARGE SCALE GENOMIC DNA]</scope>
    <source>
        <strain evidence="4 5">CGMCC 1.6102</strain>
    </source>
</reference>
<dbReference type="Gene3D" id="3.40.50.1110">
    <property type="entry name" value="SGNH hydrolase"/>
    <property type="match status" value="1"/>
</dbReference>
<dbReference type="InterPro" id="IPR004843">
    <property type="entry name" value="Calcineurin-like_PHP"/>
</dbReference>
<feature type="domain" description="Sialate O-acetylesterase" evidence="3">
    <location>
        <begin position="29"/>
        <end position="246"/>
    </location>
</feature>
<dbReference type="GO" id="GO:0047734">
    <property type="term" value="F:CDP-glycerol diphosphatase activity"/>
    <property type="evidence" value="ECO:0007669"/>
    <property type="project" value="TreeGrafter"/>
</dbReference>
<protein>
    <submittedName>
        <fullName evidence="4">3',5'-cyclic AMP phosphodiesterase CpdA</fullName>
    </submittedName>
</protein>
<name>A0A1M7Q640_9BACT</name>
<dbReference type="Pfam" id="PF03629">
    <property type="entry name" value="SASA"/>
    <property type="match status" value="1"/>
</dbReference>
<evidence type="ECO:0000313" key="4">
    <source>
        <dbReference type="EMBL" id="SHN25933.1"/>
    </source>
</evidence>
<dbReference type="EMBL" id="FRCY01000014">
    <property type="protein sequence ID" value="SHN25933.1"/>
    <property type="molecule type" value="Genomic_DNA"/>
</dbReference>